<evidence type="ECO:0000256" key="10">
    <source>
        <dbReference type="ARBA" id="ARBA00023002"/>
    </source>
</evidence>
<dbReference type="Gene3D" id="1.10.3110.10">
    <property type="entry name" value="protoporphyrinogen ix oxidase, domain 3"/>
    <property type="match status" value="1"/>
</dbReference>
<keyword evidence="8 12" id="KW-0285">Flavoprotein</keyword>
<dbReference type="EC" id="1.3.3.15" evidence="6 12"/>
<dbReference type="AlphaFoldDB" id="A0A0M4CVD3"/>
<protein>
    <recommendedName>
        <fullName evidence="7 12">Coproporphyrinogen III oxidase</fullName>
        <ecNumber evidence="6 12">1.3.3.15</ecNumber>
    </recommendedName>
</protein>
<evidence type="ECO:0000256" key="11">
    <source>
        <dbReference type="ARBA" id="ARBA00023133"/>
    </source>
</evidence>
<comment type="pathway">
    <text evidence="4 12">Porphyrin-containing compound metabolism; protoheme biosynthesis.</text>
</comment>
<evidence type="ECO:0000313" key="15">
    <source>
        <dbReference type="Proteomes" id="UP000068067"/>
    </source>
</evidence>
<evidence type="ECO:0000256" key="8">
    <source>
        <dbReference type="ARBA" id="ARBA00022630"/>
    </source>
</evidence>
<evidence type="ECO:0000256" key="12">
    <source>
        <dbReference type="RuleBase" id="RU364052"/>
    </source>
</evidence>
<evidence type="ECO:0000256" key="3">
    <source>
        <dbReference type="ARBA" id="ARBA00002185"/>
    </source>
</evidence>
<dbReference type="GO" id="GO:0006783">
    <property type="term" value="P:heme biosynthetic process"/>
    <property type="evidence" value="ECO:0007669"/>
    <property type="project" value="UniProtKB-UniRule"/>
</dbReference>
<evidence type="ECO:0000256" key="7">
    <source>
        <dbReference type="ARBA" id="ARBA00019046"/>
    </source>
</evidence>
<dbReference type="GO" id="GO:0005737">
    <property type="term" value="C:cytoplasm"/>
    <property type="evidence" value="ECO:0007669"/>
    <property type="project" value="UniProtKB-SubCell"/>
</dbReference>
<comment type="subcellular location">
    <subcellularLocation>
        <location evidence="12">Cytoplasm</location>
    </subcellularLocation>
</comment>
<dbReference type="PANTHER" id="PTHR42923">
    <property type="entry name" value="PROTOPORPHYRINOGEN OXIDASE"/>
    <property type="match status" value="1"/>
</dbReference>
<dbReference type="SUPFAM" id="SSF54373">
    <property type="entry name" value="FAD-linked reductases, C-terminal domain"/>
    <property type="match status" value="1"/>
</dbReference>
<reference evidence="14 15" key="1">
    <citation type="submission" date="2014-08" db="EMBL/GenBank/DDBJ databases">
        <title>Complete genome sequence of Corynebacterium deserti GIMN1.010 (=DSM 45689), isolated from desert sand in western China.</title>
        <authorList>
            <person name="Ruckert C."/>
            <person name="Albersmeier A."/>
            <person name="Kalinowski J."/>
        </authorList>
    </citation>
    <scope>NUCLEOTIDE SEQUENCE [LARGE SCALE GENOMIC DNA]</scope>
    <source>
        <strain evidence="14 15">GIMN1.010</strain>
    </source>
</reference>
<comment type="function">
    <text evidence="3 12">Involved in coproporphyrin-dependent heme b biosynthesis. Catalyzes the oxidation of coproporphyrinogen III to coproporphyrin III.</text>
</comment>
<sequence>MRFAIIGAGLAGLTAAYEIHKADPQAHIDVLEAGERIGGKLFTVPFASGPTDIGAEAFLAARHDAVEFFTELGLADSLVTPSGAKSHYFAGGELHPFPAGGVMGIPSTSPDTSSDNAQDAPFTWTPGDDISVGALVRRQYGDEIVDSVVSSLLGGVYSSTADDLGLRATLPALAAALDQLAEAAADSQVTLSAAVKTVEAQREAAKQNSSETRPVFQTFKGGYAELYEALAEHSGADIHLDAFVSAITKSGDGFTIKGGGEGTYDKVILAVPAPTAAVLLRDIAPTAAPYLRAIKLASSAVVGLRFDSADGLPDNSGVLVAVGEPGITAKAFTFSSKKWPHLEARGGALVRASFGRLGDEASARMDEDALVDAALDDLKTITGFDGREAGLSEIFVQRWFGGLPAYGVDHIATVAAARKEIAAVDGVEAIGAWAGGVGVPAVIADAQAAVHRLVEN</sequence>
<dbReference type="EMBL" id="CP009220">
    <property type="protein sequence ID" value="ALC04937.1"/>
    <property type="molecule type" value="Genomic_DNA"/>
</dbReference>
<dbReference type="InterPro" id="IPR036188">
    <property type="entry name" value="FAD/NAD-bd_sf"/>
</dbReference>
<dbReference type="Proteomes" id="UP000068067">
    <property type="component" value="Chromosome"/>
</dbReference>
<dbReference type="RefSeq" id="WP_053544083.1">
    <property type="nucleotide sequence ID" value="NZ_CP009220.1"/>
</dbReference>
<dbReference type="Gene3D" id="3.50.50.60">
    <property type="entry name" value="FAD/NAD(P)-binding domain"/>
    <property type="match status" value="1"/>
</dbReference>
<gene>
    <name evidence="14" type="ORF">CDES_02385</name>
</gene>
<dbReference type="Pfam" id="PF01593">
    <property type="entry name" value="Amino_oxidase"/>
    <property type="match status" value="1"/>
</dbReference>
<evidence type="ECO:0000256" key="1">
    <source>
        <dbReference type="ARBA" id="ARBA00001755"/>
    </source>
</evidence>
<evidence type="ECO:0000256" key="2">
    <source>
        <dbReference type="ARBA" id="ARBA00001974"/>
    </source>
</evidence>
<dbReference type="SUPFAM" id="SSF51905">
    <property type="entry name" value="FAD/NAD(P)-binding domain"/>
    <property type="match status" value="1"/>
</dbReference>
<dbReference type="InterPro" id="IPR004572">
    <property type="entry name" value="Protoporphyrinogen_oxidase"/>
</dbReference>
<keyword evidence="9 12" id="KW-0274">FAD</keyword>
<evidence type="ECO:0000313" key="14">
    <source>
        <dbReference type="EMBL" id="ALC04937.1"/>
    </source>
</evidence>
<dbReference type="UniPathway" id="UPA00252"/>
<evidence type="ECO:0000256" key="9">
    <source>
        <dbReference type="ARBA" id="ARBA00022827"/>
    </source>
</evidence>
<dbReference type="KEGG" id="cdx:CDES_02385"/>
<evidence type="ECO:0000256" key="4">
    <source>
        <dbReference type="ARBA" id="ARBA00004744"/>
    </source>
</evidence>
<dbReference type="OrthoDB" id="4496419at2"/>
<comment type="catalytic activity">
    <reaction evidence="1">
        <text>coproporphyrinogen III + 3 O2 = coproporphyrin III + 3 H2O2</text>
        <dbReference type="Rhea" id="RHEA:43436"/>
        <dbReference type="ChEBI" id="CHEBI:15379"/>
        <dbReference type="ChEBI" id="CHEBI:16240"/>
        <dbReference type="ChEBI" id="CHEBI:57309"/>
        <dbReference type="ChEBI" id="CHEBI:131725"/>
        <dbReference type="EC" id="1.3.3.15"/>
    </reaction>
    <physiologicalReaction direction="left-to-right" evidence="1">
        <dbReference type="Rhea" id="RHEA:43437"/>
    </physiologicalReaction>
</comment>
<feature type="domain" description="Amine oxidase" evidence="13">
    <location>
        <begin position="10"/>
        <end position="388"/>
    </location>
</feature>
<dbReference type="InterPro" id="IPR002937">
    <property type="entry name" value="Amino_oxidase"/>
</dbReference>
<dbReference type="NCBIfam" id="TIGR00562">
    <property type="entry name" value="proto_IX_ox"/>
    <property type="match status" value="1"/>
</dbReference>
<keyword evidence="12" id="KW-0963">Cytoplasm</keyword>
<dbReference type="Gene3D" id="3.90.660.20">
    <property type="entry name" value="Protoporphyrinogen oxidase, mitochondrial, domain 2"/>
    <property type="match status" value="1"/>
</dbReference>
<dbReference type="PANTHER" id="PTHR42923:SF3">
    <property type="entry name" value="PROTOPORPHYRINOGEN OXIDASE"/>
    <property type="match status" value="1"/>
</dbReference>
<dbReference type="InterPro" id="IPR050464">
    <property type="entry name" value="Zeta_carotene_desat/Oxidored"/>
</dbReference>
<proteinExistence type="inferred from homology"/>
<keyword evidence="15" id="KW-1185">Reference proteome</keyword>
<dbReference type="NCBIfam" id="NF008841">
    <property type="entry name" value="PRK11883.1-1"/>
    <property type="match status" value="1"/>
</dbReference>
<evidence type="ECO:0000256" key="5">
    <source>
        <dbReference type="ARBA" id="ARBA00008310"/>
    </source>
</evidence>
<name>A0A0M4CVD3_9CORY</name>
<organism evidence="14 15">
    <name type="scientific">Corynebacterium deserti GIMN1.010</name>
    <dbReference type="NCBI Taxonomy" id="931089"/>
    <lineage>
        <taxon>Bacteria</taxon>
        <taxon>Bacillati</taxon>
        <taxon>Actinomycetota</taxon>
        <taxon>Actinomycetes</taxon>
        <taxon>Mycobacteriales</taxon>
        <taxon>Corynebacteriaceae</taxon>
        <taxon>Corynebacterium</taxon>
    </lineage>
</organism>
<evidence type="ECO:0000259" key="13">
    <source>
        <dbReference type="Pfam" id="PF01593"/>
    </source>
</evidence>
<dbReference type="PATRIC" id="fig|931089.4.peg.484"/>
<dbReference type="GO" id="GO:0004729">
    <property type="term" value="F:oxygen-dependent protoporphyrinogen oxidase activity"/>
    <property type="evidence" value="ECO:0007669"/>
    <property type="project" value="UniProtKB-UniRule"/>
</dbReference>
<comment type="cofactor">
    <cofactor evidence="2 12">
        <name>FAD</name>
        <dbReference type="ChEBI" id="CHEBI:57692"/>
    </cofactor>
</comment>
<evidence type="ECO:0000256" key="6">
    <source>
        <dbReference type="ARBA" id="ARBA00012402"/>
    </source>
</evidence>
<dbReference type="STRING" id="931089.CDES_02385"/>
<keyword evidence="10 12" id="KW-0560">Oxidoreductase</keyword>
<comment type="similarity">
    <text evidence="5 12">Belongs to the protoporphyrinogen/coproporphyrinogen oxidase family. Coproporphyrinogen III oxidase subfamily.</text>
</comment>
<keyword evidence="11 12" id="KW-0350">Heme biosynthesis</keyword>
<accession>A0A0M4CVD3</accession>